<dbReference type="STRING" id="259536.Psyc_0301"/>
<gene>
    <name evidence="2" type="ordered locus">Psyc_0301</name>
</gene>
<dbReference type="GO" id="GO:0016788">
    <property type="term" value="F:hydrolase activity, acting on ester bonds"/>
    <property type="evidence" value="ECO:0007669"/>
    <property type="project" value="InterPro"/>
</dbReference>
<reference evidence="2 3" key="1">
    <citation type="journal article" date="2010" name="Appl. Environ. Microbiol.">
        <title>The genome sequence of Psychrobacter arcticus 273-4, a psychroactive Siberian permafrost bacterium, reveals mechanisms for adaptation to low-temperature growth.</title>
        <authorList>
            <person name="Ayala-del-Rio H.L."/>
            <person name="Chain P.S."/>
            <person name="Grzymski J.J."/>
            <person name="Ponder M.A."/>
            <person name="Ivanova N."/>
            <person name="Bergholz P.W."/>
            <person name="Di Bartolo G."/>
            <person name="Hauser L."/>
            <person name="Land M."/>
            <person name="Bakermans C."/>
            <person name="Rodrigues D."/>
            <person name="Klappenbach J."/>
            <person name="Zarka D."/>
            <person name="Larimer F."/>
            <person name="Richardson P."/>
            <person name="Murray A."/>
            <person name="Thomashow M."/>
            <person name="Tiedje J.M."/>
        </authorList>
    </citation>
    <scope>NUCLEOTIDE SEQUENCE [LARGE SCALE GENOMIC DNA]</scope>
    <source>
        <strain evidence="3">DSM 17307 / VKM B-2377 / 273-4</strain>
    </source>
</reference>
<dbReference type="EMBL" id="CP000082">
    <property type="protein sequence ID" value="AAZ18171.1"/>
    <property type="molecule type" value="Genomic_DNA"/>
</dbReference>
<dbReference type="ESTHER" id="psyar-q4fuy7">
    <property type="family name" value="PGAP1"/>
</dbReference>
<sequence length="488" mass="54545">MLSPKSLETIHDLFATTRRPSNEEESAIDAEFQGDVYEELDKLDYIYVDELTEKSVNRSDVQPYQPLSLVDFFEGLAQLATMGVVEVTDIVEAIHREILLRPLGRFNKGNVERWQQGITGRIYGTVRQAMQLVGNNLASGLHLYNTVLKPKKVRLLPKNLRRMVNILNGVMGDHLITHQNPLAVSMVLYDTNNRVQSAALSGRVIILCHGLCLSHLSWKVSGENNLAKVLMYSLPSSTVLYLNYNTGRRISSNGRSFAQVLQDLVENNPDITQIDLIGHSMGGLVSRSALFYGKEQGFSWVKRVSNLVTLGSPHHGASLEQIGNFVQDKIAKLPFAGSLAKLGDMRSAGIIDLRYGSIRDADWQALEGRSVLPADFRHPTHLPLHVNTYLVAAVLVETHFEFKTKSLLGDGLVSVESALGEHTEEHTLAVPEGHKAIFYGVNHMNLIYSDRVHQQVIAWLLDDRLGDAHKAKYALNPRIYSYPETYEI</sequence>
<evidence type="ECO:0000313" key="3">
    <source>
        <dbReference type="Proteomes" id="UP000000546"/>
    </source>
</evidence>
<evidence type="ECO:0000259" key="1">
    <source>
        <dbReference type="Pfam" id="PF07819"/>
    </source>
</evidence>
<dbReference type="eggNOG" id="COG1075">
    <property type="taxonomic scope" value="Bacteria"/>
</dbReference>
<dbReference type="RefSeq" id="WP_011279609.1">
    <property type="nucleotide sequence ID" value="NC_007204.1"/>
</dbReference>
<name>Q4FUY7_PSYA2</name>
<dbReference type="InterPro" id="IPR029058">
    <property type="entry name" value="AB_hydrolase_fold"/>
</dbReference>
<dbReference type="PANTHER" id="PTHR37946">
    <property type="entry name" value="SLL1969 PROTEIN"/>
    <property type="match status" value="1"/>
</dbReference>
<dbReference type="Pfam" id="PF07819">
    <property type="entry name" value="PGAP1"/>
    <property type="match status" value="1"/>
</dbReference>
<dbReference type="SUPFAM" id="SSF53474">
    <property type="entry name" value="alpha/beta-Hydrolases"/>
    <property type="match status" value="1"/>
</dbReference>
<dbReference type="Proteomes" id="UP000000546">
    <property type="component" value="Chromosome"/>
</dbReference>
<feature type="domain" description="GPI inositol-deacylase PGAP1-like alpha/beta" evidence="1">
    <location>
        <begin position="200"/>
        <end position="376"/>
    </location>
</feature>
<dbReference type="KEGG" id="par:Psyc_0301"/>
<dbReference type="HOGENOM" id="CLU_049416_0_0_6"/>
<protein>
    <recommendedName>
        <fullName evidence="1">GPI inositol-deacylase PGAP1-like alpha/beta domain-containing protein</fullName>
    </recommendedName>
</protein>
<organism evidence="2 3">
    <name type="scientific">Psychrobacter arcticus (strain DSM 17307 / VKM B-2377 / 273-4)</name>
    <dbReference type="NCBI Taxonomy" id="259536"/>
    <lineage>
        <taxon>Bacteria</taxon>
        <taxon>Pseudomonadati</taxon>
        <taxon>Pseudomonadota</taxon>
        <taxon>Gammaproteobacteria</taxon>
        <taxon>Moraxellales</taxon>
        <taxon>Moraxellaceae</taxon>
        <taxon>Psychrobacter</taxon>
    </lineage>
</organism>
<dbReference type="InterPro" id="IPR012908">
    <property type="entry name" value="PGAP1-ab_dom-like"/>
</dbReference>
<accession>Q4FUY7</accession>
<dbReference type="PANTHER" id="PTHR37946:SF1">
    <property type="entry name" value="SLL1969 PROTEIN"/>
    <property type="match status" value="1"/>
</dbReference>
<keyword evidence="3" id="KW-1185">Reference proteome</keyword>
<evidence type="ECO:0000313" key="2">
    <source>
        <dbReference type="EMBL" id="AAZ18171.1"/>
    </source>
</evidence>
<dbReference type="OrthoDB" id="869379at2"/>
<dbReference type="AlphaFoldDB" id="Q4FUY7"/>
<dbReference type="Gene3D" id="3.40.50.1820">
    <property type="entry name" value="alpha/beta hydrolase"/>
    <property type="match status" value="1"/>
</dbReference>
<proteinExistence type="predicted"/>